<dbReference type="InterPro" id="IPR016187">
    <property type="entry name" value="CTDL_fold"/>
</dbReference>
<evidence type="ECO:0008006" key="4">
    <source>
        <dbReference type="Google" id="ProtNLM"/>
    </source>
</evidence>
<protein>
    <recommendedName>
        <fullName evidence="4">C-type lectin domain-containing protein</fullName>
    </recommendedName>
</protein>
<accession>A0AAN8JJ23</accession>
<feature type="region of interest" description="Disordered" evidence="1">
    <location>
        <begin position="342"/>
        <end position="373"/>
    </location>
</feature>
<feature type="compositionally biased region" description="Acidic residues" evidence="1">
    <location>
        <begin position="232"/>
        <end position="242"/>
    </location>
</feature>
<proteinExistence type="predicted"/>
<reference evidence="2 3" key="1">
    <citation type="submission" date="2024-01" db="EMBL/GenBank/DDBJ databases">
        <title>The genome of the rayed Mediterranean limpet Patella caerulea (Linnaeus, 1758).</title>
        <authorList>
            <person name="Anh-Thu Weber A."/>
            <person name="Halstead-Nussloch G."/>
        </authorList>
    </citation>
    <scope>NUCLEOTIDE SEQUENCE [LARGE SCALE GENOMIC DNA]</scope>
    <source>
        <strain evidence="2">AATW-2023a</strain>
        <tissue evidence="2">Whole specimen</tissue>
    </source>
</reference>
<dbReference type="AlphaFoldDB" id="A0AAN8JJ23"/>
<feature type="compositionally biased region" description="Acidic residues" evidence="1">
    <location>
        <begin position="277"/>
        <end position="291"/>
    </location>
</feature>
<feature type="region of interest" description="Disordered" evidence="1">
    <location>
        <begin position="193"/>
        <end position="291"/>
    </location>
</feature>
<evidence type="ECO:0000256" key="1">
    <source>
        <dbReference type="SAM" id="MobiDB-lite"/>
    </source>
</evidence>
<feature type="compositionally biased region" description="Low complexity" evidence="1">
    <location>
        <begin position="205"/>
        <end position="231"/>
    </location>
</feature>
<feature type="compositionally biased region" description="Polar residues" evidence="1">
    <location>
        <begin position="260"/>
        <end position="276"/>
    </location>
</feature>
<dbReference type="Gene3D" id="3.10.100.10">
    <property type="entry name" value="Mannose-Binding Protein A, subunit A"/>
    <property type="match status" value="2"/>
</dbReference>
<feature type="compositionally biased region" description="Polar residues" evidence="1">
    <location>
        <begin position="342"/>
        <end position="364"/>
    </location>
</feature>
<evidence type="ECO:0000313" key="3">
    <source>
        <dbReference type="Proteomes" id="UP001347796"/>
    </source>
</evidence>
<dbReference type="CDD" id="cd00037">
    <property type="entry name" value="CLECT"/>
    <property type="match status" value="2"/>
</dbReference>
<keyword evidence="3" id="KW-1185">Reference proteome</keyword>
<dbReference type="Proteomes" id="UP001347796">
    <property type="component" value="Unassembled WGS sequence"/>
</dbReference>
<dbReference type="EMBL" id="JAZGQO010000010">
    <property type="protein sequence ID" value="KAK6176763.1"/>
    <property type="molecule type" value="Genomic_DNA"/>
</dbReference>
<gene>
    <name evidence="2" type="ORF">SNE40_015000</name>
</gene>
<dbReference type="InterPro" id="IPR016186">
    <property type="entry name" value="C-type_lectin-like/link_sf"/>
</dbReference>
<name>A0AAN8JJ23_PATCE</name>
<comment type="caution">
    <text evidence="2">The sequence shown here is derived from an EMBL/GenBank/DDBJ whole genome shotgun (WGS) entry which is preliminary data.</text>
</comment>
<dbReference type="SUPFAM" id="SSF56436">
    <property type="entry name" value="C-type lectin-like"/>
    <property type="match status" value="2"/>
</dbReference>
<organism evidence="2 3">
    <name type="scientific">Patella caerulea</name>
    <name type="common">Rayed Mediterranean limpet</name>
    <dbReference type="NCBI Taxonomy" id="87958"/>
    <lineage>
        <taxon>Eukaryota</taxon>
        <taxon>Metazoa</taxon>
        <taxon>Spiralia</taxon>
        <taxon>Lophotrochozoa</taxon>
        <taxon>Mollusca</taxon>
        <taxon>Gastropoda</taxon>
        <taxon>Patellogastropoda</taxon>
        <taxon>Patelloidea</taxon>
        <taxon>Patellidae</taxon>
        <taxon>Patella</taxon>
    </lineage>
</organism>
<evidence type="ECO:0000313" key="2">
    <source>
        <dbReference type="EMBL" id="KAK6176763.1"/>
    </source>
</evidence>
<sequence length="627" mass="68786">MKRLFNILQFIKKVYFLGLAICIVGLAGIESRSDQDGTNDHHTIPSITTYGGKRIICKDGWIPARTKQLGPTTAFVCVKLYRRPHTWLDAQSVCRADHSFLIKLESRLGLGSNSLDQVLINEGINHIWSGLHVEESKLIWDEKKSHIVQSYVGQNQPFGDAKRGWKWQQGTFQDSSNTCGTFSAGATPLTRSVRSANIDSDDKSTVTTNQTTLNNTTTQNTNDTQNSTTDQNQDDDSNDDQSVDYNSGNSKDNDAVTRAPNDNTTEASSVELTTEFDSIEVTDEPDSADVDETTLGNFTFETTTQAPTILDIHKRSTLKQQQFTTPNTPNPARNVLEADPVNSTQETADSQEVLANSTQNNQQTPDDDSKEVADNVTDTVTPVPVPTASAPVKGTSATTIATVLNTDEEDLVPDSKESNTHDKSSEVLDYITSAATEESQSQSAASRVAPPINVAPHAGLLPSLSDALDDHNSQIQNMRPRMEMEDCEKPLPFICYSEPIHSLSPDPHCGVHWVSHPHLDKCYRVIDTRHSQEDAAKNCVNRGGRLADINHAFYGNISAVAFASYPRRSSLGTHAWVDSAESQDEKSNTKCDAISGYDVAKIDCETRLPSVCEKQVPLTGKKPVLNF</sequence>